<dbReference type="Gene3D" id="3.30.40.10">
    <property type="entry name" value="Zinc/RING finger domain, C3HC4 (zinc finger)"/>
    <property type="match status" value="1"/>
</dbReference>
<keyword evidence="16" id="KW-1185">Reference proteome</keyword>
<evidence type="ECO:0000256" key="2">
    <source>
        <dbReference type="ARBA" id="ARBA00022603"/>
    </source>
</evidence>
<keyword evidence="6 12" id="KW-0863">Zinc-finger</keyword>
<dbReference type="Proteomes" id="UP000036987">
    <property type="component" value="Unassembled WGS sequence"/>
</dbReference>
<dbReference type="Gene3D" id="2.170.270.10">
    <property type="entry name" value="SET domain"/>
    <property type="match status" value="1"/>
</dbReference>
<dbReference type="GO" id="GO:0005634">
    <property type="term" value="C:nucleus"/>
    <property type="evidence" value="ECO:0000318"/>
    <property type="project" value="GO_Central"/>
</dbReference>
<dbReference type="GO" id="GO:0006357">
    <property type="term" value="P:regulation of transcription by RNA polymerase II"/>
    <property type="evidence" value="ECO:0000318"/>
    <property type="project" value="GO_Central"/>
</dbReference>
<dbReference type="SUPFAM" id="SSF57903">
    <property type="entry name" value="FYVE/PHD zinc finger"/>
    <property type="match status" value="1"/>
</dbReference>
<comment type="catalytic activity">
    <reaction evidence="10">
        <text>L-lysyl(27)-[histone H3] + S-adenosyl-L-methionine = N(6)-methyl-L-lysyl(27)-[histone H3] + S-adenosyl-L-homocysteine + H(+)</text>
        <dbReference type="Rhea" id="RHEA:60296"/>
        <dbReference type="Rhea" id="RHEA-COMP:15544"/>
        <dbReference type="Rhea" id="RHEA-COMP:15548"/>
        <dbReference type="ChEBI" id="CHEBI:15378"/>
        <dbReference type="ChEBI" id="CHEBI:29969"/>
        <dbReference type="ChEBI" id="CHEBI:57856"/>
        <dbReference type="ChEBI" id="CHEBI:59789"/>
        <dbReference type="ChEBI" id="CHEBI:61929"/>
        <dbReference type="EC" id="2.1.1.369"/>
    </reaction>
</comment>
<dbReference type="AlphaFoldDB" id="A0A0K9NIH6"/>
<dbReference type="SMART" id="SM00249">
    <property type="entry name" value="PHD"/>
    <property type="match status" value="1"/>
</dbReference>
<dbReference type="GO" id="GO:0032259">
    <property type="term" value="P:methylation"/>
    <property type="evidence" value="ECO:0007669"/>
    <property type="project" value="UniProtKB-KW"/>
</dbReference>
<dbReference type="Pfam" id="PF00628">
    <property type="entry name" value="PHD"/>
    <property type="match status" value="1"/>
</dbReference>
<organism evidence="15 16">
    <name type="scientific">Zostera marina</name>
    <name type="common">Eelgrass</name>
    <dbReference type="NCBI Taxonomy" id="29655"/>
    <lineage>
        <taxon>Eukaryota</taxon>
        <taxon>Viridiplantae</taxon>
        <taxon>Streptophyta</taxon>
        <taxon>Embryophyta</taxon>
        <taxon>Tracheophyta</taxon>
        <taxon>Spermatophyta</taxon>
        <taxon>Magnoliopsida</taxon>
        <taxon>Liliopsida</taxon>
        <taxon>Zosteraceae</taxon>
        <taxon>Zostera</taxon>
    </lineage>
</organism>
<dbReference type="InterPro" id="IPR001214">
    <property type="entry name" value="SET_dom"/>
</dbReference>
<evidence type="ECO:0000256" key="10">
    <source>
        <dbReference type="ARBA" id="ARBA00052048"/>
    </source>
</evidence>
<evidence type="ECO:0000256" key="9">
    <source>
        <dbReference type="ARBA" id="ARBA00023242"/>
    </source>
</evidence>
<keyword evidence="7" id="KW-0862">Zinc</keyword>
<evidence type="ECO:0000256" key="5">
    <source>
        <dbReference type="ARBA" id="ARBA00022723"/>
    </source>
</evidence>
<accession>A0A0K9NIH6</accession>
<evidence type="ECO:0000256" key="1">
    <source>
        <dbReference type="ARBA" id="ARBA00004123"/>
    </source>
</evidence>
<dbReference type="GO" id="GO:0006275">
    <property type="term" value="P:regulation of DNA replication"/>
    <property type="evidence" value="ECO:0007669"/>
    <property type="project" value="UniProtKB-ARBA"/>
</dbReference>
<evidence type="ECO:0000313" key="16">
    <source>
        <dbReference type="Proteomes" id="UP000036987"/>
    </source>
</evidence>
<dbReference type="OrthoDB" id="336088at2759"/>
<evidence type="ECO:0000256" key="4">
    <source>
        <dbReference type="ARBA" id="ARBA00022691"/>
    </source>
</evidence>
<protein>
    <recommendedName>
        <fullName evidence="11">[histone H3]-lysine(27) N-methyltransferase</fullName>
        <ecNumber evidence="11">2.1.1.369</ecNumber>
    </recommendedName>
</protein>
<dbReference type="InterPro" id="IPR011011">
    <property type="entry name" value="Znf_FYVE_PHD"/>
</dbReference>
<evidence type="ECO:0000256" key="6">
    <source>
        <dbReference type="ARBA" id="ARBA00022771"/>
    </source>
</evidence>
<keyword evidence="2 15" id="KW-0489">Methyltransferase</keyword>
<dbReference type="FunFam" id="2.170.270.10:FF:000038">
    <property type="entry name" value="Histone-lysine N-methyltransferase ATXR5"/>
    <property type="match status" value="1"/>
</dbReference>
<proteinExistence type="predicted"/>
<dbReference type="GO" id="GO:0140953">
    <property type="term" value="F:histone H3K27 monomethyltransferase activity"/>
    <property type="evidence" value="ECO:0007669"/>
    <property type="project" value="UniProtKB-EC"/>
</dbReference>
<dbReference type="GO" id="GO:0004402">
    <property type="term" value="F:histone acetyltransferase activity"/>
    <property type="evidence" value="ECO:0000318"/>
    <property type="project" value="GO_Central"/>
</dbReference>
<comment type="caution">
    <text evidence="15">The sequence shown here is derived from an EMBL/GenBank/DDBJ whole genome shotgun (WGS) entry which is preliminary data.</text>
</comment>
<evidence type="ECO:0000256" key="7">
    <source>
        <dbReference type="ARBA" id="ARBA00022833"/>
    </source>
</evidence>
<evidence type="ECO:0000256" key="8">
    <source>
        <dbReference type="ARBA" id="ARBA00022853"/>
    </source>
</evidence>
<dbReference type="CDD" id="cd10539">
    <property type="entry name" value="SET_ATXR5_6-like"/>
    <property type="match status" value="1"/>
</dbReference>
<dbReference type="GO" id="GO:0000785">
    <property type="term" value="C:chromatin"/>
    <property type="evidence" value="ECO:0000318"/>
    <property type="project" value="GO_Central"/>
</dbReference>
<evidence type="ECO:0000313" key="15">
    <source>
        <dbReference type="EMBL" id="KMZ56559.1"/>
    </source>
</evidence>
<keyword evidence="4" id="KW-0949">S-adenosyl-L-methionine</keyword>
<comment type="subcellular location">
    <subcellularLocation>
        <location evidence="1">Nucleus</location>
    </subcellularLocation>
</comment>
<dbReference type="EC" id="2.1.1.369" evidence="11"/>
<evidence type="ECO:0000256" key="3">
    <source>
        <dbReference type="ARBA" id="ARBA00022679"/>
    </source>
</evidence>
<dbReference type="InterPro" id="IPR019787">
    <property type="entry name" value="Znf_PHD-finger"/>
</dbReference>
<dbReference type="PANTHER" id="PTHR48442:SF1">
    <property type="entry name" value="SET DOMAIN-CONTAINING PROTEIN"/>
    <property type="match status" value="1"/>
</dbReference>
<keyword evidence="5" id="KW-0479">Metal-binding</keyword>
<dbReference type="Pfam" id="PF00856">
    <property type="entry name" value="SET"/>
    <property type="match status" value="1"/>
</dbReference>
<dbReference type="GO" id="GO:0051726">
    <property type="term" value="P:regulation of cell cycle"/>
    <property type="evidence" value="ECO:0007669"/>
    <property type="project" value="UniProtKB-ARBA"/>
</dbReference>
<dbReference type="GO" id="GO:0008270">
    <property type="term" value="F:zinc ion binding"/>
    <property type="evidence" value="ECO:0007669"/>
    <property type="project" value="UniProtKB-KW"/>
</dbReference>
<dbReference type="InterPro" id="IPR013083">
    <property type="entry name" value="Znf_RING/FYVE/PHD"/>
</dbReference>
<evidence type="ECO:0000259" key="13">
    <source>
        <dbReference type="PROSITE" id="PS50016"/>
    </source>
</evidence>
<dbReference type="GO" id="GO:0003712">
    <property type="term" value="F:transcription coregulator activity"/>
    <property type="evidence" value="ECO:0000318"/>
    <property type="project" value="GO_Central"/>
</dbReference>
<dbReference type="InterPro" id="IPR046341">
    <property type="entry name" value="SET_dom_sf"/>
</dbReference>
<evidence type="ECO:0000256" key="12">
    <source>
        <dbReference type="PROSITE-ProRule" id="PRU00146"/>
    </source>
</evidence>
<dbReference type="OMA" id="NDMDGEC"/>
<dbReference type="EMBL" id="LFYR01002156">
    <property type="protein sequence ID" value="KMZ56559.1"/>
    <property type="molecule type" value="Genomic_DNA"/>
</dbReference>
<dbReference type="SUPFAM" id="SSF82199">
    <property type="entry name" value="SET domain"/>
    <property type="match status" value="1"/>
</dbReference>
<keyword evidence="8" id="KW-0156">Chromatin regulator</keyword>
<keyword evidence="9" id="KW-0539">Nucleus</keyword>
<dbReference type="STRING" id="29655.A0A0K9NIH6"/>
<dbReference type="InterPro" id="IPR053114">
    <property type="entry name" value="ATXR5/ATXR6"/>
</dbReference>
<dbReference type="InterPro" id="IPR001965">
    <property type="entry name" value="Znf_PHD"/>
</dbReference>
<evidence type="ECO:0000259" key="14">
    <source>
        <dbReference type="PROSITE" id="PS50280"/>
    </source>
</evidence>
<dbReference type="GO" id="GO:0003682">
    <property type="term" value="F:chromatin binding"/>
    <property type="evidence" value="ECO:0000318"/>
    <property type="project" value="GO_Central"/>
</dbReference>
<keyword evidence="3 15" id="KW-0808">Transferase</keyword>
<sequence length="370" mass="42746">MEESRASSVPKERRYKSMKEIMRIAERVPTNITEDLSYGDVLCEECRLGNGDEEMLLCDRCDLGYHIYCLRPILARVPSGSWFCSRCVDNNLSSDDSGPKQIERFPLTQKTIMDFFRLRKLPVFSRIGMEKEKCGSIPDCRKRKRRPISMHKKRRKLLTYCPTKDPARRLEQMASLATALTALQMKFTNDLTYVASMALRSANQASLEKGGMQILSKEDREVLYNCKVMHKRGECPPLIVVFDSREGFTVEADALIKDMTLITEYSGDVDYLVNREHDDCDSIMTLLLTTNQTDSLVICPDKHGNIARFINGINNHTQDGRKKQNIKCVRYDVNGECRVLLVANRDIYKGERLYYDYNGYEHEYPTHHFI</sequence>
<reference evidence="16" key="1">
    <citation type="journal article" date="2016" name="Nature">
        <title>The genome of the seagrass Zostera marina reveals angiosperm adaptation to the sea.</title>
        <authorList>
            <person name="Olsen J.L."/>
            <person name="Rouze P."/>
            <person name="Verhelst B."/>
            <person name="Lin Y.-C."/>
            <person name="Bayer T."/>
            <person name="Collen J."/>
            <person name="Dattolo E."/>
            <person name="De Paoli E."/>
            <person name="Dittami S."/>
            <person name="Maumus F."/>
            <person name="Michel G."/>
            <person name="Kersting A."/>
            <person name="Lauritano C."/>
            <person name="Lohaus R."/>
            <person name="Toepel M."/>
            <person name="Tonon T."/>
            <person name="Vanneste K."/>
            <person name="Amirebrahimi M."/>
            <person name="Brakel J."/>
            <person name="Bostroem C."/>
            <person name="Chovatia M."/>
            <person name="Grimwood J."/>
            <person name="Jenkins J.W."/>
            <person name="Jueterbock A."/>
            <person name="Mraz A."/>
            <person name="Stam W.T."/>
            <person name="Tice H."/>
            <person name="Bornberg-Bauer E."/>
            <person name="Green P.J."/>
            <person name="Pearson G.A."/>
            <person name="Procaccini G."/>
            <person name="Duarte C.M."/>
            <person name="Schmutz J."/>
            <person name="Reusch T.B.H."/>
            <person name="Van de Peer Y."/>
        </authorList>
    </citation>
    <scope>NUCLEOTIDE SEQUENCE [LARGE SCALE GENOMIC DNA]</scope>
    <source>
        <strain evidence="16">cv. Finnish</strain>
    </source>
</reference>
<dbReference type="PROSITE" id="PS01359">
    <property type="entry name" value="ZF_PHD_1"/>
    <property type="match status" value="1"/>
</dbReference>
<evidence type="ECO:0000256" key="11">
    <source>
        <dbReference type="ARBA" id="ARBA00066815"/>
    </source>
</evidence>
<dbReference type="InterPro" id="IPR019786">
    <property type="entry name" value="Zinc_finger_PHD-type_CS"/>
</dbReference>
<dbReference type="PROSITE" id="PS50016">
    <property type="entry name" value="ZF_PHD_2"/>
    <property type="match status" value="1"/>
</dbReference>
<dbReference type="PROSITE" id="PS50280">
    <property type="entry name" value="SET"/>
    <property type="match status" value="1"/>
</dbReference>
<name>A0A0K9NIH6_ZOSMR</name>
<feature type="domain" description="PHD-type" evidence="13">
    <location>
        <begin position="40"/>
        <end position="90"/>
    </location>
</feature>
<dbReference type="CDD" id="cd15543">
    <property type="entry name" value="PHD_RSF1"/>
    <property type="match status" value="1"/>
</dbReference>
<feature type="domain" description="SET" evidence="14">
    <location>
        <begin position="236"/>
        <end position="358"/>
    </location>
</feature>
<gene>
    <name evidence="15" type="ORF">ZOSMA_93G00230</name>
</gene>
<dbReference type="PANTHER" id="PTHR48442">
    <property type="entry name" value="SET DOMAIN-CONTAINING PROTEIN"/>
    <property type="match status" value="1"/>
</dbReference>